<sequence length="180" mass="19600">MLLPRDENNPILYIEELPRFSWRRPLHVPGAVHVYLSRGDRLFWPEGGFTLGELWLVRPSRLYVVDVSTYDGQMSHDVTGASGTVTVSLVVTFSWQVIDPRFVVKSHLVDVMAILPHHVGAAIDAVVEALSWSDATELNLALKSGGMPERVRAEGIEISTIRAAVVSLGDDASAIAGGDG</sequence>
<dbReference type="EMBL" id="BOML01000013">
    <property type="protein sequence ID" value="GIE00164.1"/>
    <property type="molecule type" value="Genomic_DNA"/>
</dbReference>
<evidence type="ECO:0000313" key="2">
    <source>
        <dbReference type="Proteomes" id="UP000637628"/>
    </source>
</evidence>
<name>A0ABQ3YS17_9ACTN</name>
<dbReference type="RefSeq" id="WP_203725795.1">
    <property type="nucleotide sequence ID" value="NZ_BAAATX010000002.1"/>
</dbReference>
<dbReference type="Proteomes" id="UP000637628">
    <property type="component" value="Unassembled WGS sequence"/>
</dbReference>
<accession>A0ABQ3YS17</accession>
<reference evidence="1 2" key="1">
    <citation type="submission" date="2021-01" db="EMBL/GenBank/DDBJ databases">
        <title>Whole genome shotgun sequence of Actinoplanes durhamensis NBRC 14914.</title>
        <authorList>
            <person name="Komaki H."/>
            <person name="Tamura T."/>
        </authorList>
    </citation>
    <scope>NUCLEOTIDE SEQUENCE [LARGE SCALE GENOMIC DNA]</scope>
    <source>
        <strain evidence="1 2">NBRC 14914</strain>
    </source>
</reference>
<proteinExistence type="predicted"/>
<organism evidence="1 2">
    <name type="scientific">Paractinoplanes durhamensis</name>
    <dbReference type="NCBI Taxonomy" id="113563"/>
    <lineage>
        <taxon>Bacteria</taxon>
        <taxon>Bacillati</taxon>
        <taxon>Actinomycetota</taxon>
        <taxon>Actinomycetes</taxon>
        <taxon>Micromonosporales</taxon>
        <taxon>Micromonosporaceae</taxon>
        <taxon>Paractinoplanes</taxon>
    </lineage>
</organism>
<evidence type="ECO:0000313" key="1">
    <source>
        <dbReference type="EMBL" id="GIE00164.1"/>
    </source>
</evidence>
<gene>
    <name evidence="1" type="ORF">Adu01nite_15140</name>
</gene>
<keyword evidence="2" id="KW-1185">Reference proteome</keyword>
<comment type="caution">
    <text evidence="1">The sequence shown here is derived from an EMBL/GenBank/DDBJ whole genome shotgun (WGS) entry which is preliminary data.</text>
</comment>
<evidence type="ECO:0008006" key="3">
    <source>
        <dbReference type="Google" id="ProtNLM"/>
    </source>
</evidence>
<protein>
    <recommendedName>
        <fullName evidence="3">Band 7 domain-containing protein</fullName>
    </recommendedName>
</protein>